<dbReference type="EnsemblMetazoa" id="Aqu2.1.01025_001">
    <property type="protein sequence ID" value="Aqu2.1.01025_001"/>
    <property type="gene ID" value="Aqu2.1.01025"/>
</dbReference>
<evidence type="ECO:0000256" key="11">
    <source>
        <dbReference type="ARBA" id="ARBA00023306"/>
    </source>
</evidence>
<sequence>MPITCCVYQCHNRQGKHNTRFFSFPKDQERKSKWIAAIRRDKWQPSKYSKVCSDHFKY</sequence>
<dbReference type="SUPFAM" id="SSF57716">
    <property type="entry name" value="Glucocorticoid receptor-like (DNA-binding domain)"/>
    <property type="match status" value="1"/>
</dbReference>
<dbReference type="GO" id="GO:0043565">
    <property type="term" value="F:sequence-specific DNA binding"/>
    <property type="evidence" value="ECO:0007669"/>
    <property type="project" value="InterPro"/>
</dbReference>
<evidence type="ECO:0000256" key="3">
    <source>
        <dbReference type="ARBA" id="ARBA00022723"/>
    </source>
</evidence>
<dbReference type="PANTHER" id="PTHR46600">
    <property type="entry name" value="THAP DOMAIN-CONTAINING"/>
    <property type="match status" value="1"/>
</dbReference>
<dbReference type="PANTHER" id="PTHR46600:SF1">
    <property type="entry name" value="THAP DOMAIN-CONTAINING PROTEIN 1"/>
    <property type="match status" value="1"/>
</dbReference>
<dbReference type="InterPro" id="IPR006612">
    <property type="entry name" value="THAP_Znf"/>
</dbReference>
<reference evidence="14" key="1">
    <citation type="submission" date="2017-05" db="UniProtKB">
        <authorList>
            <consortium name="EnsemblMetazoa"/>
        </authorList>
    </citation>
    <scope>IDENTIFICATION</scope>
</reference>
<keyword evidence="3" id="KW-0479">Metal-binding</keyword>
<dbReference type="Pfam" id="PF05485">
    <property type="entry name" value="THAP"/>
    <property type="match status" value="1"/>
</dbReference>
<evidence type="ECO:0000256" key="4">
    <source>
        <dbReference type="ARBA" id="ARBA00022771"/>
    </source>
</evidence>
<keyword evidence="6" id="KW-0805">Transcription regulation</keyword>
<accession>A0A1X7SG23</accession>
<dbReference type="InterPro" id="IPR038441">
    <property type="entry name" value="THAP_Znf_sf"/>
</dbReference>
<evidence type="ECO:0000256" key="12">
    <source>
        <dbReference type="PROSITE-ProRule" id="PRU00309"/>
    </source>
</evidence>
<keyword evidence="11" id="KW-0131">Cell cycle</keyword>
<feature type="domain" description="THAP-type" evidence="13">
    <location>
        <begin position="1"/>
        <end position="58"/>
    </location>
</feature>
<keyword evidence="10" id="KW-0539">Nucleus</keyword>
<dbReference type="AlphaFoldDB" id="A0A1X7SG23"/>
<dbReference type="InterPro" id="IPR026516">
    <property type="entry name" value="THAP1/10"/>
</dbReference>
<protein>
    <recommendedName>
        <fullName evidence="13">THAP-type domain-containing protein</fullName>
    </recommendedName>
</protein>
<evidence type="ECO:0000256" key="8">
    <source>
        <dbReference type="ARBA" id="ARBA00023125"/>
    </source>
</evidence>
<keyword evidence="8 12" id="KW-0238">DNA-binding</keyword>
<comment type="similarity">
    <text evidence="2">Belongs to the THAP1 family.</text>
</comment>
<dbReference type="GO" id="GO:0008270">
    <property type="term" value="F:zinc ion binding"/>
    <property type="evidence" value="ECO:0007669"/>
    <property type="project" value="UniProtKB-KW"/>
</dbReference>
<keyword evidence="7" id="KW-0175">Coiled coil</keyword>
<evidence type="ECO:0000256" key="2">
    <source>
        <dbReference type="ARBA" id="ARBA00006177"/>
    </source>
</evidence>
<dbReference type="InParanoid" id="A0A1X7SG23"/>
<proteinExistence type="inferred from homology"/>
<comment type="subcellular location">
    <subcellularLocation>
        <location evidence="1">Nucleus</location>
        <location evidence="1">Nucleoplasm</location>
    </subcellularLocation>
</comment>
<evidence type="ECO:0000256" key="10">
    <source>
        <dbReference type="ARBA" id="ARBA00023242"/>
    </source>
</evidence>
<evidence type="ECO:0000256" key="1">
    <source>
        <dbReference type="ARBA" id="ARBA00004642"/>
    </source>
</evidence>
<dbReference type="OMA" id="YCSTHFI"/>
<evidence type="ECO:0000256" key="5">
    <source>
        <dbReference type="ARBA" id="ARBA00022833"/>
    </source>
</evidence>
<dbReference type="Gene3D" id="6.20.210.20">
    <property type="entry name" value="THAP domain"/>
    <property type="match status" value="1"/>
</dbReference>
<evidence type="ECO:0000256" key="6">
    <source>
        <dbReference type="ARBA" id="ARBA00023015"/>
    </source>
</evidence>
<keyword evidence="9" id="KW-0804">Transcription</keyword>
<evidence type="ECO:0000259" key="13">
    <source>
        <dbReference type="PROSITE" id="PS50950"/>
    </source>
</evidence>
<evidence type="ECO:0000256" key="9">
    <source>
        <dbReference type="ARBA" id="ARBA00023163"/>
    </source>
</evidence>
<dbReference type="GO" id="GO:0005654">
    <property type="term" value="C:nucleoplasm"/>
    <property type="evidence" value="ECO:0007669"/>
    <property type="project" value="UniProtKB-SubCell"/>
</dbReference>
<keyword evidence="5" id="KW-0862">Zinc</keyword>
<keyword evidence="4 12" id="KW-0863">Zinc-finger</keyword>
<evidence type="ECO:0000256" key="7">
    <source>
        <dbReference type="ARBA" id="ARBA00023054"/>
    </source>
</evidence>
<dbReference type="PROSITE" id="PS50950">
    <property type="entry name" value="ZF_THAP"/>
    <property type="match status" value="1"/>
</dbReference>
<evidence type="ECO:0000313" key="14">
    <source>
        <dbReference type="EnsemblMetazoa" id="Aqu2.1.01025_001"/>
    </source>
</evidence>
<organism evidence="14">
    <name type="scientific">Amphimedon queenslandica</name>
    <name type="common">Sponge</name>
    <dbReference type="NCBI Taxonomy" id="400682"/>
    <lineage>
        <taxon>Eukaryota</taxon>
        <taxon>Metazoa</taxon>
        <taxon>Porifera</taxon>
        <taxon>Demospongiae</taxon>
        <taxon>Heteroscleromorpha</taxon>
        <taxon>Haplosclerida</taxon>
        <taxon>Niphatidae</taxon>
        <taxon>Amphimedon</taxon>
    </lineage>
</organism>
<name>A0A1X7SG23_AMPQE</name>